<evidence type="ECO:0008006" key="4">
    <source>
        <dbReference type="Google" id="ProtNLM"/>
    </source>
</evidence>
<dbReference type="AlphaFoldDB" id="A0A4R7FM91"/>
<dbReference type="Proteomes" id="UP000295344">
    <property type="component" value="Unassembled WGS sequence"/>
</dbReference>
<keyword evidence="1" id="KW-1133">Transmembrane helix</keyword>
<feature type="transmembrane region" description="Helical" evidence="1">
    <location>
        <begin position="35"/>
        <end position="61"/>
    </location>
</feature>
<proteinExistence type="predicted"/>
<reference evidence="2 3" key="1">
    <citation type="submission" date="2019-03" db="EMBL/GenBank/DDBJ databases">
        <title>Genomic Encyclopedia of Archaeal and Bacterial Type Strains, Phase II (KMG-II): from individual species to whole genera.</title>
        <authorList>
            <person name="Goeker M."/>
        </authorList>
    </citation>
    <scope>NUCLEOTIDE SEQUENCE [LARGE SCALE GENOMIC DNA]</scope>
    <source>
        <strain evidence="2 3">DSM 24782</strain>
    </source>
</reference>
<comment type="caution">
    <text evidence="2">The sequence shown here is derived from an EMBL/GenBank/DDBJ whole genome shotgun (WGS) entry which is preliminary data.</text>
</comment>
<keyword evidence="1" id="KW-0812">Transmembrane</keyword>
<keyword evidence="3" id="KW-1185">Reference proteome</keyword>
<name>A0A4R7FM91_9MICO</name>
<keyword evidence="1" id="KW-0472">Membrane</keyword>
<evidence type="ECO:0000313" key="2">
    <source>
        <dbReference type="EMBL" id="TDS77516.1"/>
    </source>
</evidence>
<dbReference type="Pfam" id="PF11292">
    <property type="entry name" value="DUF3093"/>
    <property type="match status" value="1"/>
</dbReference>
<dbReference type="InterPro" id="IPR021443">
    <property type="entry name" value="DUF3093"/>
</dbReference>
<sequence>MQRFRERLVPGVGPMLAALLLLPAVYVVFLPISPIVGAFACVLLTALVEVLLVVTAPIVAVRDGLLVAGAARIQVALTGETEQFRGPDAVQARGPGLDARAYTMFRGWVDPVVRVAVEDPDDPAPYWLISTRRPEELRAALAAERTTAAS</sequence>
<feature type="transmembrane region" description="Helical" evidence="1">
    <location>
        <begin position="12"/>
        <end position="29"/>
    </location>
</feature>
<organism evidence="2 3">
    <name type="scientific">Amnibacterium kyonggiense</name>
    <dbReference type="NCBI Taxonomy" id="595671"/>
    <lineage>
        <taxon>Bacteria</taxon>
        <taxon>Bacillati</taxon>
        <taxon>Actinomycetota</taxon>
        <taxon>Actinomycetes</taxon>
        <taxon>Micrococcales</taxon>
        <taxon>Microbacteriaceae</taxon>
        <taxon>Amnibacterium</taxon>
    </lineage>
</organism>
<evidence type="ECO:0000256" key="1">
    <source>
        <dbReference type="SAM" id="Phobius"/>
    </source>
</evidence>
<evidence type="ECO:0000313" key="3">
    <source>
        <dbReference type="Proteomes" id="UP000295344"/>
    </source>
</evidence>
<accession>A0A4R7FM91</accession>
<dbReference type="RefSeq" id="WP_246018102.1">
    <property type="nucleotide sequence ID" value="NZ_BAAARP010000004.1"/>
</dbReference>
<gene>
    <name evidence="2" type="ORF">CLV52_2468</name>
</gene>
<protein>
    <recommendedName>
        <fullName evidence="4">DUF3093 family protein</fullName>
    </recommendedName>
</protein>
<dbReference type="EMBL" id="SOAM01000002">
    <property type="protein sequence ID" value="TDS77516.1"/>
    <property type="molecule type" value="Genomic_DNA"/>
</dbReference>